<dbReference type="Pfam" id="PF00753">
    <property type="entry name" value="Lactamase_B"/>
    <property type="match status" value="1"/>
</dbReference>
<dbReference type="InterPro" id="IPR001279">
    <property type="entry name" value="Metallo-B-lactamas"/>
</dbReference>
<proteinExistence type="predicted"/>
<comment type="caution">
    <text evidence="2">The sequence shown here is derived from an EMBL/GenBank/DDBJ whole genome shotgun (WGS) entry which is preliminary data.</text>
</comment>
<dbReference type="InterPro" id="IPR036388">
    <property type="entry name" value="WH-like_DNA-bd_sf"/>
</dbReference>
<keyword evidence="3" id="KW-1185">Reference proteome</keyword>
<dbReference type="PANTHER" id="PTHR23131:SF0">
    <property type="entry name" value="ENDORIBONUCLEASE LACTB2"/>
    <property type="match status" value="1"/>
</dbReference>
<dbReference type="InterPro" id="IPR050662">
    <property type="entry name" value="Sec-metab_biosynth-thioest"/>
</dbReference>
<name>A0ABW4DSA3_9RHOB</name>
<dbReference type="InterPro" id="IPR041516">
    <property type="entry name" value="LACTB2_WH"/>
</dbReference>
<dbReference type="RefSeq" id="WP_131573685.1">
    <property type="nucleotide sequence ID" value="NZ_CBCSAJ010000057.1"/>
</dbReference>
<organism evidence="2 3">
    <name type="scientific">Paracoccus nototheniae</name>
    <dbReference type="NCBI Taxonomy" id="2489002"/>
    <lineage>
        <taxon>Bacteria</taxon>
        <taxon>Pseudomonadati</taxon>
        <taxon>Pseudomonadota</taxon>
        <taxon>Alphaproteobacteria</taxon>
        <taxon>Rhodobacterales</taxon>
        <taxon>Paracoccaceae</taxon>
        <taxon>Paracoccus</taxon>
    </lineage>
</organism>
<reference evidence="3" key="1">
    <citation type="journal article" date="2019" name="Int. J. Syst. Evol. Microbiol.">
        <title>The Global Catalogue of Microorganisms (GCM) 10K type strain sequencing project: providing services to taxonomists for standard genome sequencing and annotation.</title>
        <authorList>
            <consortium name="The Broad Institute Genomics Platform"/>
            <consortium name="The Broad Institute Genome Sequencing Center for Infectious Disease"/>
            <person name="Wu L."/>
            <person name="Ma J."/>
        </authorList>
    </citation>
    <scope>NUCLEOTIDE SEQUENCE [LARGE SCALE GENOMIC DNA]</scope>
    <source>
        <strain evidence="3">CCM 8875</strain>
    </source>
</reference>
<dbReference type="PANTHER" id="PTHR23131">
    <property type="entry name" value="ENDORIBONUCLEASE LACTB2"/>
    <property type="match status" value="1"/>
</dbReference>
<evidence type="ECO:0000259" key="1">
    <source>
        <dbReference type="SMART" id="SM00849"/>
    </source>
</evidence>
<gene>
    <name evidence="2" type="ORF">ACFQ5P_00260</name>
</gene>
<evidence type="ECO:0000313" key="2">
    <source>
        <dbReference type="EMBL" id="MFD1479716.1"/>
    </source>
</evidence>
<dbReference type="SMART" id="SM00849">
    <property type="entry name" value="Lactamase_B"/>
    <property type="match status" value="1"/>
</dbReference>
<evidence type="ECO:0000313" key="3">
    <source>
        <dbReference type="Proteomes" id="UP001597302"/>
    </source>
</evidence>
<dbReference type="InterPro" id="IPR036866">
    <property type="entry name" value="RibonucZ/Hydroxyglut_hydro"/>
</dbReference>
<dbReference type="Gene3D" id="1.10.10.10">
    <property type="entry name" value="Winged helix-like DNA-binding domain superfamily/Winged helix DNA-binding domain"/>
    <property type="match status" value="1"/>
</dbReference>
<dbReference type="Proteomes" id="UP001597302">
    <property type="component" value="Unassembled WGS sequence"/>
</dbReference>
<dbReference type="CDD" id="cd16278">
    <property type="entry name" value="metallo-hydrolase-like_MBL-fold"/>
    <property type="match status" value="1"/>
</dbReference>
<dbReference type="Pfam" id="PF17778">
    <property type="entry name" value="WHD_BLACT"/>
    <property type="match status" value="1"/>
</dbReference>
<protein>
    <submittedName>
        <fullName evidence="2">MBL fold metallo-hydrolase</fullName>
    </submittedName>
</protein>
<dbReference type="SUPFAM" id="SSF56281">
    <property type="entry name" value="Metallo-hydrolase/oxidoreductase"/>
    <property type="match status" value="1"/>
</dbReference>
<dbReference type="Gene3D" id="3.60.15.10">
    <property type="entry name" value="Ribonuclease Z/Hydroxyacylglutathione hydrolase-like"/>
    <property type="match status" value="1"/>
</dbReference>
<sequence length="310" mass="32517">MNAPAKDPLQILAPNPSALTGPGTTTFLIGTDHVAVIDPGPDDPTHIEAVARAGQGRIGHILVTHAHRDHSAGARRLSRLTGAPVLAFGNALAGRSPLMVRLAAQGLVGGGEGLDHDFAPDRLLRDTEVIATPDWQLTALHTPGHAAGHLSFLWDDLPSGRPSPDEPEGGLAGGCPPGGRIFCGDLVMGWSSTLISPPDGDLGDYFRSLDRLAALAPRQLLPTHGAAIEAPLPRLDELAHHRRARTAQILTALHQAPGTATDLARRLYTIPPPLLPAAARNVLAHLIALCQLGAVDFPDEFTSDTIFSPS</sequence>
<accession>A0ABW4DSA3</accession>
<feature type="domain" description="Metallo-beta-lactamase" evidence="1">
    <location>
        <begin position="23"/>
        <end position="224"/>
    </location>
</feature>
<dbReference type="EMBL" id="JBHTOQ010000003">
    <property type="protein sequence ID" value="MFD1479716.1"/>
    <property type="molecule type" value="Genomic_DNA"/>
</dbReference>